<dbReference type="OrthoDB" id="5348478at2759"/>
<keyword evidence="2" id="KW-1133">Transmembrane helix</keyword>
<gene>
    <name evidence="3" type="ORF">P167DRAFT_588911</name>
</gene>
<name>A0A3N4L224_9PEZI</name>
<dbReference type="EMBL" id="ML119131">
    <property type="protein sequence ID" value="RPB12025.1"/>
    <property type="molecule type" value="Genomic_DNA"/>
</dbReference>
<evidence type="ECO:0000256" key="1">
    <source>
        <dbReference type="SAM" id="MobiDB-lite"/>
    </source>
</evidence>
<feature type="region of interest" description="Disordered" evidence="1">
    <location>
        <begin position="179"/>
        <end position="205"/>
    </location>
</feature>
<keyword evidence="2" id="KW-0472">Membrane</keyword>
<evidence type="ECO:0000313" key="3">
    <source>
        <dbReference type="EMBL" id="RPB12025.1"/>
    </source>
</evidence>
<sequence>ESLAATLYPCRIRNTSGARRLRCGRANRASRKVLDDSTYELLISELLNGLPISVGPNMTPNPGLDTVDYFVQMYPVDNNYDLRLLSTSTQPEPEPETGTQPISPRSILSSHFLLKSREQNQNMHPASEVQNSVQKRMDGLLALDIKGVLYCWYHENKYYTEVELNCGIEVEAEALIAVSDDDDDDDDDNDNDDDPETSSARAQQDSYQDQLVKYLYSLTIPPLIALYNSEEGSEEAWLQVPKGAARLMVVRLSELIGDTGFDISSFDWKPVVKGVMSNLREAAKKKNGSENMSSIVLFEMLLGHYLELYSGNFSFPDDQDFQGISTETTDGHIGFFSYDKKNEEHVRRQLIWSIQKRDTSYMESKYEDIADPQSGIVIDHWFRCFDGLGSKVLCEIPDWYHHGQENVERLRAKRHNKILKSRQTDDKFQVEQESPAHFSAGPPRLWKNCKFGRHGAKYYMACPLTPHPEYVGDVGQDSTGGYKDPLVRRGVITPPLSGILATPTDLETPSLSVLSQNTPFATDTLRVASSLTTPNTPPHAAPLALPSTRPAFGKMGDTLAYIGFFTLLILFALIMFLVASNLFLTLQDAFDALKEWKDRQYGSKSRGSAVEETNLDQSPNHPAPAYISSDNVYHIGSGASAPISAALMEIRRLSMASTGSQLVDEGGDTIKRKKVAMRGVVDEEIGVI</sequence>
<dbReference type="AlphaFoldDB" id="A0A3N4L224"/>
<dbReference type="Proteomes" id="UP000277580">
    <property type="component" value="Unassembled WGS sequence"/>
</dbReference>
<accession>A0A3N4L224</accession>
<proteinExistence type="predicted"/>
<protein>
    <submittedName>
        <fullName evidence="3">Uncharacterized protein</fullName>
    </submittedName>
</protein>
<organism evidence="3 4">
    <name type="scientific">Morchella conica CCBAS932</name>
    <dbReference type="NCBI Taxonomy" id="1392247"/>
    <lineage>
        <taxon>Eukaryota</taxon>
        <taxon>Fungi</taxon>
        <taxon>Dikarya</taxon>
        <taxon>Ascomycota</taxon>
        <taxon>Pezizomycotina</taxon>
        <taxon>Pezizomycetes</taxon>
        <taxon>Pezizales</taxon>
        <taxon>Morchellaceae</taxon>
        <taxon>Morchella</taxon>
    </lineage>
</organism>
<keyword evidence="2" id="KW-0812">Transmembrane</keyword>
<feature type="compositionally biased region" description="Acidic residues" evidence="1">
    <location>
        <begin position="179"/>
        <end position="196"/>
    </location>
</feature>
<dbReference type="InParanoid" id="A0A3N4L224"/>
<keyword evidence="4" id="KW-1185">Reference proteome</keyword>
<evidence type="ECO:0000256" key="2">
    <source>
        <dbReference type="SAM" id="Phobius"/>
    </source>
</evidence>
<reference evidence="3 4" key="1">
    <citation type="journal article" date="2018" name="Nat. Ecol. Evol.">
        <title>Pezizomycetes genomes reveal the molecular basis of ectomycorrhizal truffle lifestyle.</title>
        <authorList>
            <person name="Murat C."/>
            <person name="Payen T."/>
            <person name="Noel B."/>
            <person name="Kuo A."/>
            <person name="Morin E."/>
            <person name="Chen J."/>
            <person name="Kohler A."/>
            <person name="Krizsan K."/>
            <person name="Balestrini R."/>
            <person name="Da Silva C."/>
            <person name="Montanini B."/>
            <person name="Hainaut M."/>
            <person name="Levati E."/>
            <person name="Barry K.W."/>
            <person name="Belfiori B."/>
            <person name="Cichocki N."/>
            <person name="Clum A."/>
            <person name="Dockter R.B."/>
            <person name="Fauchery L."/>
            <person name="Guy J."/>
            <person name="Iotti M."/>
            <person name="Le Tacon F."/>
            <person name="Lindquist E.A."/>
            <person name="Lipzen A."/>
            <person name="Malagnac F."/>
            <person name="Mello A."/>
            <person name="Molinier V."/>
            <person name="Miyauchi S."/>
            <person name="Poulain J."/>
            <person name="Riccioni C."/>
            <person name="Rubini A."/>
            <person name="Sitrit Y."/>
            <person name="Splivallo R."/>
            <person name="Traeger S."/>
            <person name="Wang M."/>
            <person name="Zifcakova L."/>
            <person name="Wipf D."/>
            <person name="Zambonelli A."/>
            <person name="Paolocci F."/>
            <person name="Nowrousian M."/>
            <person name="Ottonello S."/>
            <person name="Baldrian P."/>
            <person name="Spatafora J.W."/>
            <person name="Henrissat B."/>
            <person name="Nagy L.G."/>
            <person name="Aury J.M."/>
            <person name="Wincker P."/>
            <person name="Grigoriev I.V."/>
            <person name="Bonfante P."/>
            <person name="Martin F.M."/>
        </authorList>
    </citation>
    <scope>NUCLEOTIDE SEQUENCE [LARGE SCALE GENOMIC DNA]</scope>
    <source>
        <strain evidence="3 4">CCBAS932</strain>
    </source>
</reference>
<feature type="non-terminal residue" evidence="3">
    <location>
        <position position="1"/>
    </location>
</feature>
<feature type="transmembrane region" description="Helical" evidence="2">
    <location>
        <begin position="559"/>
        <end position="584"/>
    </location>
</feature>
<evidence type="ECO:0000313" key="4">
    <source>
        <dbReference type="Proteomes" id="UP000277580"/>
    </source>
</evidence>